<keyword evidence="1" id="KW-0472">Membrane</keyword>
<dbReference type="PANTHER" id="PTHR13131">
    <property type="entry name" value="CYSTINOSIN"/>
    <property type="match status" value="1"/>
</dbReference>
<comment type="caution">
    <text evidence="2">The sequence shown here is derived from an EMBL/GenBank/DDBJ whole genome shotgun (WGS) entry which is preliminary data.</text>
</comment>
<protein>
    <submittedName>
        <fullName evidence="2">Uncharacterized protein</fullName>
    </submittedName>
</protein>
<dbReference type="Proteomes" id="UP001141552">
    <property type="component" value="Unassembled WGS sequence"/>
</dbReference>
<dbReference type="EMBL" id="JAKUCV010006258">
    <property type="protein sequence ID" value="KAJ4828107.1"/>
    <property type="molecule type" value="Genomic_DNA"/>
</dbReference>
<dbReference type="AlphaFoldDB" id="A0A9Q0J4U0"/>
<dbReference type="GO" id="GO:0005774">
    <property type="term" value="C:vacuolar membrane"/>
    <property type="evidence" value="ECO:0007669"/>
    <property type="project" value="TreeGrafter"/>
</dbReference>
<keyword evidence="3" id="KW-1185">Reference proteome</keyword>
<name>A0A9Q0J4U0_9ROSI</name>
<feature type="transmembrane region" description="Helical" evidence="1">
    <location>
        <begin position="6"/>
        <end position="29"/>
    </location>
</feature>
<proteinExistence type="predicted"/>
<dbReference type="InterPro" id="IPR005282">
    <property type="entry name" value="LC_transporter"/>
</dbReference>
<accession>A0A9Q0J4U0</accession>
<reference evidence="2" key="1">
    <citation type="submission" date="2022-02" db="EMBL/GenBank/DDBJ databases">
        <authorList>
            <person name="Henning P.M."/>
            <person name="McCubbin A.G."/>
            <person name="Shore J.S."/>
        </authorList>
    </citation>
    <scope>NUCLEOTIDE SEQUENCE</scope>
    <source>
        <strain evidence="2">F60SS</strain>
        <tissue evidence="2">Leaves</tissue>
    </source>
</reference>
<feature type="transmembrane region" description="Helical" evidence="1">
    <location>
        <begin position="41"/>
        <end position="59"/>
    </location>
</feature>
<keyword evidence="1" id="KW-1133">Transmembrane helix</keyword>
<gene>
    <name evidence="2" type="ORF">Tsubulata_019447</name>
</gene>
<evidence type="ECO:0000256" key="1">
    <source>
        <dbReference type="SAM" id="Phobius"/>
    </source>
</evidence>
<dbReference type="PANTHER" id="PTHR13131:SF5">
    <property type="entry name" value="CYSTINOSIN"/>
    <property type="match status" value="1"/>
</dbReference>
<dbReference type="OrthoDB" id="75720at2759"/>
<sequence length="72" mass="8005">MIPAAANQFAFSIHAFLLTAFTLFQNVIYQCGNQKVSKISIAILSVVRLIAAVCFFLALSSHSRLWLISIFK</sequence>
<keyword evidence="1" id="KW-0812">Transmembrane</keyword>
<organism evidence="2 3">
    <name type="scientific">Turnera subulata</name>
    <dbReference type="NCBI Taxonomy" id="218843"/>
    <lineage>
        <taxon>Eukaryota</taxon>
        <taxon>Viridiplantae</taxon>
        <taxon>Streptophyta</taxon>
        <taxon>Embryophyta</taxon>
        <taxon>Tracheophyta</taxon>
        <taxon>Spermatophyta</taxon>
        <taxon>Magnoliopsida</taxon>
        <taxon>eudicotyledons</taxon>
        <taxon>Gunneridae</taxon>
        <taxon>Pentapetalae</taxon>
        <taxon>rosids</taxon>
        <taxon>fabids</taxon>
        <taxon>Malpighiales</taxon>
        <taxon>Passifloraceae</taxon>
        <taxon>Turnera</taxon>
    </lineage>
</organism>
<evidence type="ECO:0000313" key="2">
    <source>
        <dbReference type="EMBL" id="KAJ4828107.1"/>
    </source>
</evidence>
<dbReference type="GO" id="GO:0015184">
    <property type="term" value="F:L-cystine transmembrane transporter activity"/>
    <property type="evidence" value="ECO:0007669"/>
    <property type="project" value="TreeGrafter"/>
</dbReference>
<evidence type="ECO:0000313" key="3">
    <source>
        <dbReference type="Proteomes" id="UP001141552"/>
    </source>
</evidence>
<reference evidence="2" key="2">
    <citation type="journal article" date="2023" name="Plants (Basel)">
        <title>Annotation of the Turnera subulata (Passifloraceae) Draft Genome Reveals the S-Locus Evolved after the Divergence of Turneroideae from Passifloroideae in a Stepwise Manner.</title>
        <authorList>
            <person name="Henning P.M."/>
            <person name="Roalson E.H."/>
            <person name="Mir W."/>
            <person name="McCubbin A.G."/>
            <person name="Shore J.S."/>
        </authorList>
    </citation>
    <scope>NUCLEOTIDE SEQUENCE</scope>
    <source>
        <strain evidence="2">F60SS</strain>
    </source>
</reference>